<name>A0AAV5GCN3_9BASI</name>
<dbReference type="Proteomes" id="UP001342314">
    <property type="component" value="Unassembled WGS sequence"/>
</dbReference>
<comment type="caution">
    <text evidence="5">The sequence shown here is derived from an EMBL/GenBank/DDBJ whole genome shotgun (WGS) entry which is preliminary data.</text>
</comment>
<dbReference type="InterPro" id="IPR010997">
    <property type="entry name" value="HRDC-like_sf"/>
</dbReference>
<dbReference type="EMBL" id="BQKY01000006">
    <property type="protein sequence ID" value="GJN90246.1"/>
    <property type="molecule type" value="Genomic_DNA"/>
</dbReference>
<keyword evidence="6" id="KW-1185">Reference proteome</keyword>
<organism evidence="5 6">
    <name type="scientific">Rhodotorula paludigena</name>
    <dbReference type="NCBI Taxonomy" id="86838"/>
    <lineage>
        <taxon>Eukaryota</taxon>
        <taxon>Fungi</taxon>
        <taxon>Dikarya</taxon>
        <taxon>Basidiomycota</taxon>
        <taxon>Pucciniomycotina</taxon>
        <taxon>Microbotryomycetes</taxon>
        <taxon>Sporidiobolales</taxon>
        <taxon>Sporidiobolaceae</taxon>
        <taxon>Rhodotorula</taxon>
    </lineage>
</organism>
<dbReference type="InterPro" id="IPR006590">
    <property type="entry name" value="RNA_pol_Rpb4/RPC9_core"/>
</dbReference>
<comment type="subcellular location">
    <subcellularLocation>
        <location evidence="1">Nucleus</location>
    </subcellularLocation>
</comment>
<dbReference type="SMART" id="SM00657">
    <property type="entry name" value="RPOL4c"/>
    <property type="match status" value="1"/>
</dbReference>
<keyword evidence="2" id="KW-0539">Nucleus</keyword>
<dbReference type="GO" id="GO:0006352">
    <property type="term" value="P:DNA-templated transcription initiation"/>
    <property type="evidence" value="ECO:0007669"/>
    <property type="project" value="InterPro"/>
</dbReference>
<sequence>MSRVTDRHKADDEDVAQLKFGASFTDGETQMLSISEVRLLLDGIERSAEENGKAAPDTAVYNKTKDYVNTFARFRDNDLAEAVRGGLPAPDFHEYESVQLMNLCPMEAEEAKALVPSLKMDDETLQQHLSELTNARKGQQNMA</sequence>
<gene>
    <name evidence="5" type="ORF">Rhopal_003245-T1</name>
</gene>
<dbReference type="Gene3D" id="1.20.1250.40">
    <property type="match status" value="1"/>
</dbReference>
<dbReference type="AlphaFoldDB" id="A0AAV5GCN3"/>
<comment type="similarity">
    <text evidence="3">Belongs to the eukaryotic RPB4 RNA polymerase subunit family.</text>
</comment>
<accession>A0AAV5GCN3</accession>
<protein>
    <recommendedName>
        <fullName evidence="4">RNA polymerase Rpb4/RPC9 core domain-containing protein</fullName>
    </recommendedName>
</protein>
<evidence type="ECO:0000313" key="5">
    <source>
        <dbReference type="EMBL" id="GJN90246.1"/>
    </source>
</evidence>
<evidence type="ECO:0000313" key="6">
    <source>
        <dbReference type="Proteomes" id="UP001342314"/>
    </source>
</evidence>
<dbReference type="GO" id="GO:0005634">
    <property type="term" value="C:nucleus"/>
    <property type="evidence" value="ECO:0007669"/>
    <property type="project" value="UniProtKB-SubCell"/>
</dbReference>
<feature type="domain" description="RNA polymerase Rpb4/RPC9 core" evidence="4">
    <location>
        <begin position="22"/>
        <end position="139"/>
    </location>
</feature>
<dbReference type="InterPro" id="IPR038324">
    <property type="entry name" value="Rpb4/RPC9_sf"/>
</dbReference>
<reference evidence="5 6" key="1">
    <citation type="submission" date="2021-12" db="EMBL/GenBank/DDBJ databases">
        <title>High titer production of polyol ester of fatty acids by Rhodotorula paludigena BS15 towards product separation-free biomass refinery.</title>
        <authorList>
            <person name="Mano J."/>
            <person name="Ono H."/>
            <person name="Tanaka T."/>
            <person name="Naito K."/>
            <person name="Sushida H."/>
            <person name="Ike M."/>
            <person name="Tokuyasu K."/>
            <person name="Kitaoka M."/>
        </authorList>
    </citation>
    <scope>NUCLEOTIDE SEQUENCE [LARGE SCALE GENOMIC DNA]</scope>
    <source>
        <strain evidence="5 6">BS15</strain>
    </source>
</reference>
<evidence type="ECO:0000256" key="1">
    <source>
        <dbReference type="ARBA" id="ARBA00004123"/>
    </source>
</evidence>
<dbReference type="InterPro" id="IPR005574">
    <property type="entry name" value="Rpb4/RPC9"/>
</dbReference>
<dbReference type="GO" id="GO:0030880">
    <property type="term" value="C:RNA polymerase complex"/>
    <property type="evidence" value="ECO:0007669"/>
    <property type="project" value="InterPro"/>
</dbReference>
<evidence type="ECO:0000256" key="3">
    <source>
        <dbReference type="ARBA" id="ARBA00025724"/>
    </source>
</evidence>
<evidence type="ECO:0000256" key="2">
    <source>
        <dbReference type="ARBA" id="ARBA00023242"/>
    </source>
</evidence>
<dbReference type="GO" id="GO:0000166">
    <property type="term" value="F:nucleotide binding"/>
    <property type="evidence" value="ECO:0007669"/>
    <property type="project" value="InterPro"/>
</dbReference>
<dbReference type="PANTHER" id="PTHR21297">
    <property type="entry name" value="DNA-DIRECTED RNA POLYMERASE II"/>
    <property type="match status" value="1"/>
</dbReference>
<evidence type="ECO:0000259" key="4">
    <source>
        <dbReference type="SMART" id="SM00657"/>
    </source>
</evidence>
<proteinExistence type="inferred from homology"/>
<dbReference type="SUPFAM" id="SSF47819">
    <property type="entry name" value="HRDC-like"/>
    <property type="match status" value="1"/>
</dbReference>
<dbReference type="InterPro" id="IPR045222">
    <property type="entry name" value="Rpb4-like"/>
</dbReference>
<dbReference type="Pfam" id="PF03874">
    <property type="entry name" value="RNA_pol_Rpb4"/>
    <property type="match status" value="1"/>
</dbReference>